<feature type="domain" description="HTH marR-type" evidence="4">
    <location>
        <begin position="4"/>
        <end position="139"/>
    </location>
</feature>
<dbReference type="AlphaFoldDB" id="A0A975PLL4"/>
<dbReference type="Pfam" id="PF01047">
    <property type="entry name" value="MarR"/>
    <property type="match status" value="1"/>
</dbReference>
<dbReference type="RefSeq" id="WP_212703510.1">
    <property type="nucleotide sequence ID" value="NZ_CP073581.1"/>
</dbReference>
<reference evidence="5" key="1">
    <citation type="submission" date="2021-04" db="EMBL/GenBank/DDBJ databases">
        <title>Complete genome sequence for Sulfitobacter sp. strain JK7-1.</title>
        <authorList>
            <person name="Park S.-J."/>
        </authorList>
    </citation>
    <scope>NUCLEOTIDE SEQUENCE</scope>
    <source>
        <strain evidence="5">JK7-1</strain>
    </source>
</reference>
<evidence type="ECO:0000313" key="6">
    <source>
        <dbReference type="Proteomes" id="UP000683291"/>
    </source>
</evidence>
<dbReference type="GO" id="GO:0003700">
    <property type="term" value="F:DNA-binding transcription factor activity"/>
    <property type="evidence" value="ECO:0007669"/>
    <property type="project" value="InterPro"/>
</dbReference>
<dbReference type="PANTHER" id="PTHR42756:SF1">
    <property type="entry name" value="TRANSCRIPTIONAL REPRESSOR OF EMRAB OPERON"/>
    <property type="match status" value="1"/>
</dbReference>
<keyword evidence="2" id="KW-0238">DNA-binding</keyword>
<dbReference type="PANTHER" id="PTHR42756">
    <property type="entry name" value="TRANSCRIPTIONAL REGULATOR, MARR"/>
    <property type="match status" value="1"/>
</dbReference>
<evidence type="ECO:0000256" key="1">
    <source>
        <dbReference type="ARBA" id="ARBA00023015"/>
    </source>
</evidence>
<dbReference type="GO" id="GO:0003677">
    <property type="term" value="F:DNA binding"/>
    <property type="evidence" value="ECO:0007669"/>
    <property type="project" value="UniProtKB-KW"/>
</dbReference>
<accession>A0A975PLL4</accession>
<sequence length="151" mass="16728">MSREQDLLEIVQLLMRVMLVSERTAPAHQHVVKFNMLDFQLLGALREAPSLRATALAERLGIAPTTMSSVIARLRGRGLLAREKSKDDRRAFDISLTTDGRRVADAIAQQDIANMRLFLSALPEADQDRLLHLLGQVAQRVQSLEEGGSTA</sequence>
<evidence type="ECO:0000256" key="3">
    <source>
        <dbReference type="ARBA" id="ARBA00023163"/>
    </source>
</evidence>
<dbReference type="Gene3D" id="1.10.10.10">
    <property type="entry name" value="Winged helix-like DNA-binding domain superfamily/Winged helix DNA-binding domain"/>
    <property type="match status" value="1"/>
</dbReference>
<dbReference type="InterPro" id="IPR000835">
    <property type="entry name" value="HTH_MarR-typ"/>
</dbReference>
<dbReference type="KEGG" id="sual:KDD17_09865"/>
<dbReference type="SUPFAM" id="SSF46785">
    <property type="entry name" value="Winged helix' DNA-binding domain"/>
    <property type="match status" value="1"/>
</dbReference>
<dbReference type="PROSITE" id="PS50995">
    <property type="entry name" value="HTH_MARR_2"/>
    <property type="match status" value="1"/>
</dbReference>
<dbReference type="InterPro" id="IPR036388">
    <property type="entry name" value="WH-like_DNA-bd_sf"/>
</dbReference>
<dbReference type="PRINTS" id="PR00598">
    <property type="entry name" value="HTHMARR"/>
</dbReference>
<evidence type="ECO:0000256" key="2">
    <source>
        <dbReference type="ARBA" id="ARBA00023125"/>
    </source>
</evidence>
<keyword evidence="6" id="KW-1185">Reference proteome</keyword>
<organism evidence="5 6">
    <name type="scientific">Sulfitobacter albidus</name>
    <dbReference type="NCBI Taxonomy" id="2829501"/>
    <lineage>
        <taxon>Bacteria</taxon>
        <taxon>Pseudomonadati</taxon>
        <taxon>Pseudomonadota</taxon>
        <taxon>Alphaproteobacteria</taxon>
        <taxon>Rhodobacterales</taxon>
        <taxon>Roseobacteraceae</taxon>
        <taxon>Sulfitobacter</taxon>
    </lineage>
</organism>
<keyword evidence="1" id="KW-0805">Transcription regulation</keyword>
<gene>
    <name evidence="5" type="ORF">KDD17_09865</name>
</gene>
<evidence type="ECO:0000259" key="4">
    <source>
        <dbReference type="PROSITE" id="PS50995"/>
    </source>
</evidence>
<name>A0A975PLL4_9RHOB</name>
<protein>
    <submittedName>
        <fullName evidence="5">MarR family transcriptional regulator</fullName>
    </submittedName>
</protein>
<dbReference type="EMBL" id="CP073581">
    <property type="protein sequence ID" value="QUJ75305.1"/>
    <property type="molecule type" value="Genomic_DNA"/>
</dbReference>
<evidence type="ECO:0000313" key="5">
    <source>
        <dbReference type="EMBL" id="QUJ75305.1"/>
    </source>
</evidence>
<proteinExistence type="predicted"/>
<dbReference type="SMART" id="SM00347">
    <property type="entry name" value="HTH_MARR"/>
    <property type="match status" value="1"/>
</dbReference>
<keyword evidence="3" id="KW-0804">Transcription</keyword>
<dbReference type="Proteomes" id="UP000683291">
    <property type="component" value="Chromosome 1"/>
</dbReference>
<dbReference type="InterPro" id="IPR036390">
    <property type="entry name" value="WH_DNA-bd_sf"/>
</dbReference>